<sequence>MSARLILPPAARTLPRMLLAAADRAPDRPLFAVGETRWSVAQAVAAVSGRAGALAAAGIQRGDRVAVLSASRAELMELVLACGWLGAIAVPINTAAMGPQIGYYLRNAGAALLVAEAEFLARLDHAGPEPLPMLTIWCLGEPPAGSIAGVPVEPWPERADPVAAADLGPGDSFAILYTSGTTGPSKGVMCPHAQYYWWGHNTADLLEIGPDDGLATTLPLFHINALNTFAQALVTGARMHLEPRFSASGFWPAMVAAGATRVYLLGAMVPILMSRPETPEERAHGVTVGLGPGVPAAMIEAFRVRTGVRLLEGYGSTETNFVIGAPASGQKPGSIGRVRPGFEARVVDGEDNALPDGTPGELVLRADAPFAFATGYFGMPEKTVEAWRNLWFHTGDRVIRDEDGHFRFVDRLKDSIRRRGENISSHEVEQVLLSHPAIETAAVFPVGSDLAEDEVMAAIVPKAGASLTPADLVAFCGPRLPRFAVPRYIDIVADLPRTENGKVQKFKLRERGVGPGTWDRERVAAQSSGASASANTGAQPGSGA</sequence>
<feature type="domain" description="AMP-binding enzyme C-terminal" evidence="5">
    <location>
        <begin position="427"/>
        <end position="502"/>
    </location>
</feature>
<evidence type="ECO:0000259" key="4">
    <source>
        <dbReference type="Pfam" id="PF00501"/>
    </source>
</evidence>
<comment type="similarity">
    <text evidence="1">Belongs to the ATP-dependent AMP-binding enzyme family.</text>
</comment>
<protein>
    <submittedName>
        <fullName evidence="6">ATP-dependent acyl-CoA ligase</fullName>
    </submittedName>
</protein>
<reference evidence="6 7" key="1">
    <citation type="submission" date="2021-06" db="EMBL/GenBank/DDBJ databases">
        <authorList>
            <person name="Grouzdev D.S."/>
            <person name="Koziaeva V."/>
        </authorList>
    </citation>
    <scope>NUCLEOTIDE SEQUENCE [LARGE SCALE GENOMIC DNA]</scope>
    <source>
        <strain evidence="6 7">22</strain>
    </source>
</reference>
<comment type="caution">
    <text evidence="6">The sequence shown here is derived from an EMBL/GenBank/DDBJ whole genome shotgun (WGS) entry which is preliminary data.</text>
</comment>
<evidence type="ECO:0000313" key="7">
    <source>
        <dbReference type="Proteomes" id="UP000766595"/>
    </source>
</evidence>
<gene>
    <name evidence="6" type="ORF">KL771_00325</name>
</gene>
<dbReference type="GO" id="GO:0031956">
    <property type="term" value="F:medium-chain fatty acid-CoA ligase activity"/>
    <property type="evidence" value="ECO:0007669"/>
    <property type="project" value="TreeGrafter"/>
</dbReference>
<dbReference type="InterPro" id="IPR020845">
    <property type="entry name" value="AMP-binding_CS"/>
</dbReference>
<feature type="compositionally biased region" description="Low complexity" evidence="3">
    <location>
        <begin position="524"/>
        <end position="544"/>
    </location>
</feature>
<dbReference type="Gene3D" id="3.40.50.12780">
    <property type="entry name" value="N-terminal domain of ligase-like"/>
    <property type="match status" value="1"/>
</dbReference>
<accession>A0A947CYZ1</accession>
<organism evidence="6 7">
    <name type="scientific">Prosthecodimorpha staleyi</name>
    <dbReference type="NCBI Taxonomy" id="2840188"/>
    <lineage>
        <taxon>Bacteria</taxon>
        <taxon>Pseudomonadati</taxon>
        <taxon>Pseudomonadota</taxon>
        <taxon>Alphaproteobacteria</taxon>
        <taxon>Hyphomicrobiales</taxon>
        <taxon>Ancalomicrobiaceae</taxon>
        <taxon>Prosthecodimorpha</taxon>
    </lineage>
</organism>
<dbReference type="PROSITE" id="PS00455">
    <property type="entry name" value="AMP_BINDING"/>
    <property type="match status" value="1"/>
</dbReference>
<feature type="region of interest" description="Disordered" evidence="3">
    <location>
        <begin position="523"/>
        <end position="544"/>
    </location>
</feature>
<evidence type="ECO:0000256" key="2">
    <source>
        <dbReference type="ARBA" id="ARBA00022598"/>
    </source>
</evidence>
<dbReference type="Gene3D" id="3.30.300.30">
    <property type="match status" value="1"/>
</dbReference>
<dbReference type="Proteomes" id="UP000766595">
    <property type="component" value="Unassembled WGS sequence"/>
</dbReference>
<dbReference type="EMBL" id="JAHHZF010000001">
    <property type="protein sequence ID" value="MBT9287880.1"/>
    <property type="molecule type" value="Genomic_DNA"/>
</dbReference>
<dbReference type="GO" id="GO:0006631">
    <property type="term" value="P:fatty acid metabolic process"/>
    <property type="evidence" value="ECO:0007669"/>
    <property type="project" value="TreeGrafter"/>
</dbReference>
<feature type="domain" description="AMP-dependent synthetase/ligase" evidence="4">
    <location>
        <begin position="21"/>
        <end position="375"/>
    </location>
</feature>
<dbReference type="PANTHER" id="PTHR43201:SF5">
    <property type="entry name" value="MEDIUM-CHAIN ACYL-COA LIGASE ACSF2, MITOCHONDRIAL"/>
    <property type="match status" value="1"/>
</dbReference>
<name>A0A947CYZ1_9HYPH</name>
<evidence type="ECO:0000259" key="5">
    <source>
        <dbReference type="Pfam" id="PF13193"/>
    </source>
</evidence>
<dbReference type="Pfam" id="PF13193">
    <property type="entry name" value="AMP-binding_C"/>
    <property type="match status" value="1"/>
</dbReference>
<evidence type="ECO:0000313" key="6">
    <source>
        <dbReference type="EMBL" id="MBT9287880.1"/>
    </source>
</evidence>
<dbReference type="InterPro" id="IPR045851">
    <property type="entry name" value="AMP-bd_C_sf"/>
</dbReference>
<evidence type="ECO:0000256" key="1">
    <source>
        <dbReference type="ARBA" id="ARBA00006432"/>
    </source>
</evidence>
<evidence type="ECO:0000256" key="3">
    <source>
        <dbReference type="SAM" id="MobiDB-lite"/>
    </source>
</evidence>
<dbReference type="RefSeq" id="WP_261966585.1">
    <property type="nucleotide sequence ID" value="NZ_JAHHZF010000001.1"/>
</dbReference>
<keyword evidence="2 6" id="KW-0436">Ligase</keyword>
<dbReference type="Pfam" id="PF00501">
    <property type="entry name" value="AMP-binding"/>
    <property type="match status" value="1"/>
</dbReference>
<dbReference type="SUPFAM" id="SSF56801">
    <property type="entry name" value="Acetyl-CoA synthetase-like"/>
    <property type="match status" value="1"/>
</dbReference>
<proteinExistence type="inferred from homology"/>
<dbReference type="InterPro" id="IPR000873">
    <property type="entry name" value="AMP-dep_synth/lig_dom"/>
</dbReference>
<keyword evidence="7" id="KW-1185">Reference proteome</keyword>
<dbReference type="AlphaFoldDB" id="A0A947CYZ1"/>
<dbReference type="InterPro" id="IPR042099">
    <property type="entry name" value="ANL_N_sf"/>
</dbReference>
<dbReference type="NCBIfam" id="NF004808">
    <property type="entry name" value="PRK06155.1"/>
    <property type="match status" value="1"/>
</dbReference>
<dbReference type="PANTHER" id="PTHR43201">
    <property type="entry name" value="ACYL-COA SYNTHETASE"/>
    <property type="match status" value="1"/>
</dbReference>
<dbReference type="InterPro" id="IPR025110">
    <property type="entry name" value="AMP-bd_C"/>
</dbReference>